<comment type="subcellular location">
    <subcellularLocation>
        <location evidence="1">Cell membrane</location>
        <topology evidence="1">Lipid-anchor</topology>
    </subcellularLocation>
</comment>
<dbReference type="GO" id="GO:1904680">
    <property type="term" value="F:peptide transmembrane transporter activity"/>
    <property type="evidence" value="ECO:0007669"/>
    <property type="project" value="TreeGrafter"/>
</dbReference>
<reference evidence="7 8" key="1">
    <citation type="submission" date="2020-07" db="EMBL/GenBank/DDBJ databases">
        <title>Genomic Encyclopedia of Type Strains, Phase III (KMG-III): the genomes of soil and plant-associated and newly described type strains.</title>
        <authorList>
            <person name="Whitman W."/>
        </authorList>
    </citation>
    <scope>NUCLEOTIDE SEQUENCE [LARGE SCALE GENOMIC DNA]</scope>
    <source>
        <strain evidence="7 8">CECT 8576</strain>
    </source>
</reference>
<dbReference type="GO" id="GO:0043190">
    <property type="term" value="C:ATP-binding cassette (ABC) transporter complex"/>
    <property type="evidence" value="ECO:0007669"/>
    <property type="project" value="InterPro"/>
</dbReference>
<dbReference type="RefSeq" id="WP_179533657.1">
    <property type="nucleotide sequence ID" value="NZ_JACBYW010000001.1"/>
</dbReference>
<proteinExistence type="inferred from homology"/>
<evidence type="ECO:0000256" key="4">
    <source>
        <dbReference type="ARBA" id="ARBA00022729"/>
    </source>
</evidence>
<dbReference type="GO" id="GO:0042597">
    <property type="term" value="C:periplasmic space"/>
    <property type="evidence" value="ECO:0007669"/>
    <property type="project" value="UniProtKB-ARBA"/>
</dbReference>
<dbReference type="Gene3D" id="3.10.105.10">
    <property type="entry name" value="Dipeptide-binding Protein, Domain 3"/>
    <property type="match status" value="1"/>
</dbReference>
<keyword evidence="5" id="KW-0472">Membrane</keyword>
<evidence type="ECO:0000259" key="6">
    <source>
        <dbReference type="Pfam" id="PF00496"/>
    </source>
</evidence>
<evidence type="ECO:0000256" key="3">
    <source>
        <dbReference type="ARBA" id="ARBA00022448"/>
    </source>
</evidence>
<organism evidence="7 8">
    <name type="scientific">Actinopolyspora biskrensis</name>
    <dbReference type="NCBI Taxonomy" id="1470178"/>
    <lineage>
        <taxon>Bacteria</taxon>
        <taxon>Bacillati</taxon>
        <taxon>Actinomycetota</taxon>
        <taxon>Actinomycetes</taxon>
        <taxon>Actinopolysporales</taxon>
        <taxon>Actinopolysporaceae</taxon>
        <taxon>Actinopolyspora</taxon>
    </lineage>
</organism>
<dbReference type="SUPFAM" id="SSF53850">
    <property type="entry name" value="Periplasmic binding protein-like II"/>
    <property type="match status" value="1"/>
</dbReference>
<keyword evidence="5" id="KW-1133">Transmembrane helix</keyword>
<accession>A0A852Z061</accession>
<dbReference type="Proteomes" id="UP000548304">
    <property type="component" value="Unassembled WGS sequence"/>
</dbReference>
<dbReference type="PROSITE" id="PS01040">
    <property type="entry name" value="SBP_BACTERIAL_5"/>
    <property type="match status" value="1"/>
</dbReference>
<protein>
    <submittedName>
        <fullName evidence="7">Peptide/nickel transport system substrate-binding protein</fullName>
    </submittedName>
</protein>
<evidence type="ECO:0000313" key="8">
    <source>
        <dbReference type="Proteomes" id="UP000548304"/>
    </source>
</evidence>
<sequence length="615" mass="67444">MGVRSAGVRPSFPRAAATVVIAGLLLPVVLAPGALSANERGDGSGQEGEATLRVGIQQEFDSLNPFLGFSRAATEVFRLIYPTLTTYSSEDFSVVPELATDWESSRDKLTWTFHIREGVKWSDGEPVTAHDVAYTFDRMMTDSAAATANGNYVDNFAEVSAPDDGRVVIRTETPQATMRSLAVPIVPEHVWSEVDDVAGFANRRMPIVGSGPFEVTDYRPQQSLTLEANEDFWRGAPTVDRLRFVNFENSDAAVQALRKGEIDVARKLTPAQFDALKGAENIERVKGKGRRFYELVLNPGAANSAGDPIGTGHPALRDVRVRKALDRAIDRSELVDRVLGGHGTVGAGYLPPIFRKYHWSPPDDERRSFSLEAADRALDEAGYPRGPDGIRRGPSGRPLDFEFVLHGDSSTDALVGKFVKEWLSGIGVEVSLQPVSDNQVNQRTTAGDFDMVISGWSVNPDPDYVLRLQTCGARPNPGGGGLPDSFLCDERYDELYARQLAEFDRDARVELVKRAQGRFHEMATGLILFYPNALEAYRSDRFAGFERQPAERGVITAQQGYWGYYRAEPTERARTAGGGAGYRSAAFVIVGVVLLGALVVFSASAHRRRTAEHRE</sequence>
<dbReference type="InterPro" id="IPR030678">
    <property type="entry name" value="Peptide/Ni-bd"/>
</dbReference>
<dbReference type="PANTHER" id="PTHR30290">
    <property type="entry name" value="PERIPLASMIC BINDING COMPONENT OF ABC TRANSPORTER"/>
    <property type="match status" value="1"/>
</dbReference>
<keyword evidence="5" id="KW-0812">Transmembrane</keyword>
<dbReference type="InterPro" id="IPR000914">
    <property type="entry name" value="SBP_5_dom"/>
</dbReference>
<evidence type="ECO:0000256" key="5">
    <source>
        <dbReference type="SAM" id="Phobius"/>
    </source>
</evidence>
<evidence type="ECO:0000256" key="2">
    <source>
        <dbReference type="ARBA" id="ARBA00005695"/>
    </source>
</evidence>
<comment type="similarity">
    <text evidence="2">Belongs to the bacterial solute-binding protein 5 family.</text>
</comment>
<dbReference type="CDD" id="cd00995">
    <property type="entry name" value="PBP2_NikA_DppA_OppA_like"/>
    <property type="match status" value="1"/>
</dbReference>
<dbReference type="PANTHER" id="PTHR30290:SF10">
    <property type="entry name" value="PERIPLASMIC OLIGOPEPTIDE-BINDING PROTEIN-RELATED"/>
    <property type="match status" value="1"/>
</dbReference>
<dbReference type="AlphaFoldDB" id="A0A852Z061"/>
<gene>
    <name evidence="7" type="ORF">FHR84_000360</name>
</gene>
<dbReference type="GO" id="GO:0015833">
    <property type="term" value="P:peptide transport"/>
    <property type="evidence" value="ECO:0007669"/>
    <property type="project" value="TreeGrafter"/>
</dbReference>
<dbReference type="InterPro" id="IPR039424">
    <property type="entry name" value="SBP_5"/>
</dbReference>
<dbReference type="EMBL" id="JACBYW010000001">
    <property type="protein sequence ID" value="NYH77046.1"/>
    <property type="molecule type" value="Genomic_DNA"/>
</dbReference>
<comment type="caution">
    <text evidence="7">The sequence shown here is derived from an EMBL/GenBank/DDBJ whole genome shotgun (WGS) entry which is preliminary data.</text>
</comment>
<dbReference type="Gene3D" id="3.40.190.10">
    <property type="entry name" value="Periplasmic binding protein-like II"/>
    <property type="match status" value="1"/>
</dbReference>
<evidence type="ECO:0000256" key="1">
    <source>
        <dbReference type="ARBA" id="ARBA00004193"/>
    </source>
</evidence>
<dbReference type="InterPro" id="IPR023765">
    <property type="entry name" value="SBP_5_CS"/>
</dbReference>
<keyword evidence="3" id="KW-0813">Transport</keyword>
<keyword evidence="4" id="KW-0732">Signal</keyword>
<name>A0A852Z061_9ACTN</name>
<feature type="transmembrane region" description="Helical" evidence="5">
    <location>
        <begin position="585"/>
        <end position="605"/>
    </location>
</feature>
<dbReference type="PIRSF" id="PIRSF002741">
    <property type="entry name" value="MppA"/>
    <property type="match status" value="1"/>
</dbReference>
<feature type="domain" description="Solute-binding protein family 5" evidence="6">
    <location>
        <begin position="94"/>
        <end position="469"/>
    </location>
</feature>
<dbReference type="Pfam" id="PF00496">
    <property type="entry name" value="SBP_bac_5"/>
    <property type="match status" value="1"/>
</dbReference>
<keyword evidence="8" id="KW-1185">Reference proteome</keyword>
<evidence type="ECO:0000313" key="7">
    <source>
        <dbReference type="EMBL" id="NYH77046.1"/>
    </source>
</evidence>